<dbReference type="InterPro" id="IPR010260">
    <property type="entry name" value="AlpA"/>
</dbReference>
<gene>
    <name evidence="1" type="ORF">GCM10009069_27590</name>
</gene>
<proteinExistence type="predicted"/>
<comment type="caution">
    <text evidence="1">The sequence shown here is derived from an EMBL/GenBank/DDBJ whole genome shotgun (WGS) entry which is preliminary data.</text>
</comment>
<evidence type="ECO:0000313" key="1">
    <source>
        <dbReference type="EMBL" id="GHB03378.1"/>
    </source>
</evidence>
<dbReference type="AlphaFoldDB" id="A0A8J3G396"/>
<reference evidence="1" key="1">
    <citation type="journal article" date="2014" name="Int. J. Syst. Evol. Microbiol.">
        <title>Complete genome sequence of Corynebacterium casei LMG S-19264T (=DSM 44701T), isolated from a smear-ripened cheese.</title>
        <authorList>
            <consortium name="US DOE Joint Genome Institute (JGI-PGF)"/>
            <person name="Walter F."/>
            <person name="Albersmeier A."/>
            <person name="Kalinowski J."/>
            <person name="Ruckert C."/>
        </authorList>
    </citation>
    <scope>NUCLEOTIDE SEQUENCE</scope>
    <source>
        <strain evidence="1">KCTC 32513</strain>
    </source>
</reference>
<dbReference type="InterPro" id="IPR009061">
    <property type="entry name" value="DNA-bd_dom_put_sf"/>
</dbReference>
<sequence>MDEKYLNTKEAYVRMNISRSTFYRYRKDNPNFPRPLKLSESCMRYKLSDITRYCDSTQGGPESSKGQHHV</sequence>
<dbReference type="SUPFAM" id="SSF46955">
    <property type="entry name" value="Putative DNA-binding domain"/>
    <property type="match status" value="1"/>
</dbReference>
<accession>A0A8J3G396</accession>
<organism evidence="1 2">
    <name type="scientific">Algimonas arctica</name>
    <dbReference type="NCBI Taxonomy" id="1479486"/>
    <lineage>
        <taxon>Bacteria</taxon>
        <taxon>Pseudomonadati</taxon>
        <taxon>Pseudomonadota</taxon>
        <taxon>Alphaproteobacteria</taxon>
        <taxon>Maricaulales</taxon>
        <taxon>Robiginitomaculaceae</taxon>
        <taxon>Algimonas</taxon>
    </lineage>
</organism>
<reference evidence="1" key="2">
    <citation type="submission" date="2020-09" db="EMBL/GenBank/DDBJ databases">
        <authorList>
            <person name="Sun Q."/>
            <person name="Kim S."/>
        </authorList>
    </citation>
    <scope>NUCLEOTIDE SEQUENCE</scope>
    <source>
        <strain evidence="1">KCTC 32513</strain>
    </source>
</reference>
<protein>
    <recommendedName>
        <fullName evidence="3">AlpA family phage regulatory protein</fullName>
    </recommendedName>
</protein>
<dbReference type="RefSeq" id="WP_189499423.1">
    <property type="nucleotide sequence ID" value="NZ_BMZH01000016.1"/>
</dbReference>
<evidence type="ECO:0008006" key="3">
    <source>
        <dbReference type="Google" id="ProtNLM"/>
    </source>
</evidence>
<dbReference type="Proteomes" id="UP000634004">
    <property type="component" value="Unassembled WGS sequence"/>
</dbReference>
<name>A0A8J3G396_9PROT</name>
<dbReference type="Pfam" id="PF05930">
    <property type="entry name" value="Phage_AlpA"/>
    <property type="match status" value="1"/>
</dbReference>
<evidence type="ECO:0000313" key="2">
    <source>
        <dbReference type="Proteomes" id="UP000634004"/>
    </source>
</evidence>
<dbReference type="EMBL" id="BMZH01000016">
    <property type="protein sequence ID" value="GHB03378.1"/>
    <property type="molecule type" value="Genomic_DNA"/>
</dbReference>
<keyword evidence="2" id="KW-1185">Reference proteome</keyword>